<evidence type="ECO:0000259" key="2">
    <source>
        <dbReference type="Pfam" id="PF14309"/>
    </source>
</evidence>
<feature type="compositionally biased region" description="Basic and acidic residues" evidence="1">
    <location>
        <begin position="474"/>
        <end position="485"/>
    </location>
</feature>
<feature type="domain" description="DUF4378" evidence="2">
    <location>
        <begin position="765"/>
        <end position="930"/>
    </location>
</feature>
<proteinExistence type="predicted"/>
<feature type="region of interest" description="Disordered" evidence="1">
    <location>
        <begin position="399"/>
        <end position="429"/>
    </location>
</feature>
<feature type="compositionally biased region" description="Polar residues" evidence="1">
    <location>
        <begin position="554"/>
        <end position="580"/>
    </location>
</feature>
<dbReference type="OrthoDB" id="769613at2759"/>
<feature type="compositionally biased region" description="Polar residues" evidence="1">
    <location>
        <begin position="606"/>
        <end position="630"/>
    </location>
</feature>
<feature type="compositionally biased region" description="Polar residues" evidence="1">
    <location>
        <begin position="64"/>
        <end position="76"/>
    </location>
</feature>
<feature type="compositionally biased region" description="Basic and acidic residues" evidence="1">
    <location>
        <begin position="502"/>
        <end position="511"/>
    </location>
</feature>
<organism evidence="3 4">
    <name type="scientific">Artemisia annua</name>
    <name type="common">Sweet wormwood</name>
    <dbReference type="NCBI Taxonomy" id="35608"/>
    <lineage>
        <taxon>Eukaryota</taxon>
        <taxon>Viridiplantae</taxon>
        <taxon>Streptophyta</taxon>
        <taxon>Embryophyta</taxon>
        <taxon>Tracheophyta</taxon>
        <taxon>Spermatophyta</taxon>
        <taxon>Magnoliopsida</taxon>
        <taxon>eudicotyledons</taxon>
        <taxon>Gunneridae</taxon>
        <taxon>Pentapetalae</taxon>
        <taxon>asterids</taxon>
        <taxon>campanulids</taxon>
        <taxon>Asterales</taxon>
        <taxon>Asteraceae</taxon>
        <taxon>Asteroideae</taxon>
        <taxon>Anthemideae</taxon>
        <taxon>Artemisiinae</taxon>
        <taxon>Artemisia</taxon>
    </lineage>
</organism>
<feature type="compositionally biased region" description="Basic and acidic residues" evidence="1">
    <location>
        <begin position="524"/>
        <end position="548"/>
    </location>
</feature>
<feature type="compositionally biased region" description="Basic and acidic residues" evidence="1">
    <location>
        <begin position="139"/>
        <end position="167"/>
    </location>
</feature>
<feature type="compositionally biased region" description="Polar residues" evidence="1">
    <location>
        <begin position="486"/>
        <end position="497"/>
    </location>
</feature>
<feature type="compositionally biased region" description="Low complexity" evidence="1">
    <location>
        <begin position="175"/>
        <end position="187"/>
    </location>
</feature>
<accession>A0A2U1NIK6</accession>
<keyword evidence="4" id="KW-1185">Reference proteome</keyword>
<name>A0A2U1NIK6_ARTAN</name>
<evidence type="ECO:0000256" key="1">
    <source>
        <dbReference type="SAM" id="MobiDB-lite"/>
    </source>
</evidence>
<feature type="region of interest" description="Disordered" evidence="1">
    <location>
        <begin position="474"/>
        <end position="632"/>
    </location>
</feature>
<evidence type="ECO:0000313" key="3">
    <source>
        <dbReference type="EMBL" id="PWA73318.1"/>
    </source>
</evidence>
<dbReference type="PANTHER" id="PTHR31680">
    <property type="entry name" value="LONGIFOLIA PROTEIN"/>
    <property type="match status" value="1"/>
</dbReference>
<feature type="compositionally biased region" description="Basic and acidic residues" evidence="1">
    <location>
        <begin position="358"/>
        <end position="369"/>
    </location>
</feature>
<dbReference type="AlphaFoldDB" id="A0A2U1NIK6"/>
<feature type="region of interest" description="Disordered" evidence="1">
    <location>
        <begin position="358"/>
        <end position="387"/>
    </location>
</feature>
<feature type="region of interest" description="Disordered" evidence="1">
    <location>
        <begin position="41"/>
        <end position="79"/>
    </location>
</feature>
<dbReference type="STRING" id="35608.A0A2U1NIK6"/>
<gene>
    <name evidence="3" type="ORF">CTI12_AA261940</name>
</gene>
<dbReference type="GO" id="GO:0051513">
    <property type="term" value="P:regulation of monopolar cell growth"/>
    <property type="evidence" value="ECO:0007669"/>
    <property type="project" value="InterPro"/>
</dbReference>
<dbReference type="InterPro" id="IPR025486">
    <property type="entry name" value="DUF4378"/>
</dbReference>
<evidence type="ECO:0000313" key="4">
    <source>
        <dbReference type="Proteomes" id="UP000245207"/>
    </source>
</evidence>
<reference evidence="3 4" key="1">
    <citation type="journal article" date="2018" name="Mol. Plant">
        <title>The genome of Artemisia annua provides insight into the evolution of Asteraceae family and artemisinin biosynthesis.</title>
        <authorList>
            <person name="Shen Q."/>
            <person name="Zhang L."/>
            <person name="Liao Z."/>
            <person name="Wang S."/>
            <person name="Yan T."/>
            <person name="Shi P."/>
            <person name="Liu M."/>
            <person name="Fu X."/>
            <person name="Pan Q."/>
            <person name="Wang Y."/>
            <person name="Lv Z."/>
            <person name="Lu X."/>
            <person name="Zhang F."/>
            <person name="Jiang W."/>
            <person name="Ma Y."/>
            <person name="Chen M."/>
            <person name="Hao X."/>
            <person name="Li L."/>
            <person name="Tang Y."/>
            <person name="Lv G."/>
            <person name="Zhou Y."/>
            <person name="Sun X."/>
            <person name="Brodelius P.E."/>
            <person name="Rose J.K.C."/>
            <person name="Tang K."/>
        </authorList>
    </citation>
    <scope>NUCLEOTIDE SEQUENCE [LARGE SCALE GENOMIC DNA]</scope>
    <source>
        <strain evidence="4">cv. Huhao1</strain>
        <tissue evidence="3">Leaf</tissue>
    </source>
</reference>
<dbReference type="Pfam" id="PF14309">
    <property type="entry name" value="DUF4378"/>
    <property type="match status" value="1"/>
</dbReference>
<dbReference type="Proteomes" id="UP000245207">
    <property type="component" value="Unassembled WGS sequence"/>
</dbReference>
<dbReference type="PANTHER" id="PTHR31680:SF21">
    <property type="entry name" value="DUF4378 DOMAIN-CONTAINING PROTEIN"/>
    <property type="match status" value="1"/>
</dbReference>
<dbReference type="InterPro" id="IPR033334">
    <property type="entry name" value="LNG1/2"/>
</dbReference>
<feature type="region of interest" description="Disordered" evidence="1">
    <location>
        <begin position="117"/>
        <end position="187"/>
    </location>
</feature>
<dbReference type="EMBL" id="PKPP01002753">
    <property type="protein sequence ID" value="PWA73318.1"/>
    <property type="molecule type" value="Genomic_DNA"/>
</dbReference>
<protein>
    <recommendedName>
        <fullName evidence="2">DUF4378 domain-containing protein</fullName>
    </recommendedName>
</protein>
<sequence length="953" mass="107380">MSTKEVVHTLIDDPQELQKQLGCMNGLFQLFDRRYLLGQRRRSHNQKRLPAPPGKSDNGEKASKNASEQAKNQGAKMSTKEVVHTLIDDPQELQKQLGCMNGLFQLFDRRYLLGQRRRSHNQKRLPPPPVANGPVGKSDNGEKASKNASEQAKETSQKVVTKEKNRVSVELPRNSISSSSSSTALSSLDCSKRAQTDISSSCQSVISELSSSPYLHRKQPELFMQSPDIRDVVKDSMTREPRAVPIKTAARDERVGPAMKHVDSPRPFPHQKPVQYEGIHDRNLAKLREMQWGVERVKEPSRFSCDGRESRYLSKSSIKVKELPRLSLDSKRPSSSSVVARLMGLEALTAPIDKRETLKTKEDELKNDRASVSPRVRKNPVSPQRGVRGVSHVITRIPLETAPWKQEGGSRGSQRPPFKGKDGPVKAKPLSTSIYGEIEKRLTEHEYKTSGKDLRALKQILEAMQKTKMRLENTEHPLDDDRQSQKSDQLLSPTVRGTSPLRKHESLKVETKPAMMVTGLRKVKQTDAKIDSAGRQRLKDPTLRDRKATGRPLSPSNFQEYTGTVSPRLQRSKNGTSSDLSKTKKQRNLIGSTTRNRKTKSMDPPQESSETVSLQSESYSLASQNDSEVTSAEWMQEVNSPFRPKENHRGNIAERLIEDTPIADHAKHTMEQPSPVSVLDAFYTEESPSPVKKKLNTLYDDENIHFEEAQANSTNVDQYSEFNIVKLENIKSLVHQIELLNTSTDDDATTVNDTASSSSDGETGDHRYVAEILGASGCLKDLDRTATIVQLNPTGGLINPELFHVLERTKGCIEFTDGGYHKKNMRARVDEKIRRKLVFDTVNDVLGYQLATMHKGRILTGDKLLKELCLGIDSLQNNSERGLYDEEDEVVNIINADVNKRSHDWDEYCYQVPGLVLDIERMIFKDLISEVVNAQVKSLKDWPVKYRRQLFSM</sequence>
<comment type="caution">
    <text evidence="3">The sequence shown here is derived from an EMBL/GenBank/DDBJ whole genome shotgun (WGS) entry which is preliminary data.</text>
</comment>